<evidence type="ECO:0000313" key="1">
    <source>
        <dbReference type="EMBL" id="SUM67914.1"/>
    </source>
</evidence>
<protein>
    <submittedName>
        <fullName evidence="1">Uncharacterized protein</fullName>
    </submittedName>
</protein>
<sequence>MTKEYAKFINNITLHLVKGTMNEQEFNMNLPLINKFILKMQRDERDSTDEMVVYRIVGGGLAHANNGGNARFEFRRRKRIKWL</sequence>
<name>A0A380H131_9STAP</name>
<accession>A0A380H131</accession>
<gene>
    <name evidence="1" type="ORF">NCTC11807_00348</name>
</gene>
<dbReference type="EMBL" id="UHDZ01000001">
    <property type="protein sequence ID" value="SUM67914.1"/>
    <property type="molecule type" value="Genomic_DNA"/>
</dbReference>
<proteinExistence type="predicted"/>
<dbReference type="Proteomes" id="UP000255425">
    <property type="component" value="Unassembled WGS sequence"/>
</dbReference>
<evidence type="ECO:0000313" key="2">
    <source>
        <dbReference type="Proteomes" id="UP000255425"/>
    </source>
</evidence>
<dbReference type="AlphaFoldDB" id="A0A380H131"/>
<organism evidence="1 2">
    <name type="scientific">Staphylococcus saccharolyticus</name>
    <dbReference type="NCBI Taxonomy" id="33028"/>
    <lineage>
        <taxon>Bacteria</taxon>
        <taxon>Bacillati</taxon>
        <taxon>Bacillota</taxon>
        <taxon>Bacilli</taxon>
        <taxon>Bacillales</taxon>
        <taxon>Staphylococcaceae</taxon>
        <taxon>Staphylococcus</taxon>
    </lineage>
</organism>
<reference evidence="1 2" key="1">
    <citation type="submission" date="2018-06" db="EMBL/GenBank/DDBJ databases">
        <authorList>
            <consortium name="Pathogen Informatics"/>
            <person name="Doyle S."/>
        </authorList>
    </citation>
    <scope>NUCLEOTIDE SEQUENCE [LARGE SCALE GENOMIC DNA]</scope>
    <source>
        <strain evidence="1 2">NCTC11807</strain>
    </source>
</reference>
<keyword evidence="2" id="KW-1185">Reference proteome</keyword>